<keyword evidence="5 7" id="KW-0238">DNA-binding</keyword>
<name>A0A0K0DQY4_ANGCA</name>
<keyword evidence="3 7" id="KW-0158">Chromosome</keyword>
<feature type="compositionally biased region" description="Basic residues" evidence="8">
    <location>
        <begin position="16"/>
        <end position="25"/>
    </location>
</feature>
<dbReference type="Proteomes" id="UP000035642">
    <property type="component" value="Unassembled WGS sequence"/>
</dbReference>
<dbReference type="FunFam" id="1.10.10.10:FF:000140">
    <property type="entry name" value="Histone H1.0"/>
    <property type="match status" value="1"/>
</dbReference>
<evidence type="ECO:0000256" key="1">
    <source>
        <dbReference type="ARBA" id="ARBA00004123"/>
    </source>
</evidence>
<evidence type="ECO:0000256" key="3">
    <source>
        <dbReference type="ARBA" id="ARBA00022454"/>
    </source>
</evidence>
<dbReference type="SMART" id="SM00526">
    <property type="entry name" value="H15"/>
    <property type="match status" value="2"/>
</dbReference>
<reference evidence="10" key="1">
    <citation type="submission" date="2012-09" db="EMBL/GenBank/DDBJ databases">
        <authorList>
            <person name="Martin A.A."/>
        </authorList>
    </citation>
    <scope>NUCLEOTIDE SEQUENCE</scope>
</reference>
<dbReference type="STRING" id="6313.A0A0K0DQY4"/>
<evidence type="ECO:0000256" key="6">
    <source>
        <dbReference type="ARBA" id="ARBA00023242"/>
    </source>
</evidence>
<dbReference type="Gene3D" id="1.10.10.10">
    <property type="entry name" value="Winged helix-like DNA-binding domain superfamily/Winged helix DNA-binding domain"/>
    <property type="match status" value="2"/>
</dbReference>
<dbReference type="WBParaSite" id="ACAC_0001417301-mRNA-1">
    <property type="protein sequence ID" value="ACAC_0001417301-mRNA-1"/>
    <property type="gene ID" value="ACAC_0001417301"/>
</dbReference>
<dbReference type="PROSITE" id="PS51504">
    <property type="entry name" value="H15"/>
    <property type="match status" value="1"/>
</dbReference>
<dbReference type="PRINTS" id="PR00624">
    <property type="entry name" value="HISTONEH5"/>
</dbReference>
<feature type="compositionally biased region" description="Basic residues" evidence="8">
    <location>
        <begin position="269"/>
        <end position="283"/>
    </location>
</feature>
<dbReference type="InterPro" id="IPR005818">
    <property type="entry name" value="Histone_H1/H5_H15"/>
</dbReference>
<feature type="domain" description="H15" evidence="9">
    <location>
        <begin position="130"/>
        <end position="206"/>
    </location>
</feature>
<dbReference type="SUPFAM" id="SSF46785">
    <property type="entry name" value="Winged helix' DNA-binding domain"/>
    <property type="match status" value="2"/>
</dbReference>
<dbReference type="PANTHER" id="PTHR11467">
    <property type="entry name" value="HISTONE H1"/>
    <property type="match status" value="1"/>
</dbReference>
<dbReference type="AlphaFoldDB" id="A0A0K0DQY4"/>
<proteinExistence type="inferred from homology"/>
<feature type="region of interest" description="Disordered" evidence="8">
    <location>
        <begin position="1"/>
        <end position="28"/>
    </location>
</feature>
<keyword evidence="4" id="KW-0007">Acetylation</keyword>
<dbReference type="GO" id="GO:0006334">
    <property type="term" value="P:nucleosome assembly"/>
    <property type="evidence" value="ECO:0007669"/>
    <property type="project" value="InterPro"/>
</dbReference>
<dbReference type="GO" id="GO:0045910">
    <property type="term" value="P:negative regulation of DNA recombination"/>
    <property type="evidence" value="ECO:0007669"/>
    <property type="project" value="TreeGrafter"/>
</dbReference>
<comment type="similarity">
    <text evidence="7">Belongs to the histone H1/H5 family.</text>
</comment>
<dbReference type="InterPro" id="IPR036388">
    <property type="entry name" value="WH-like_DNA-bd_sf"/>
</dbReference>
<dbReference type="GO" id="GO:0030261">
    <property type="term" value="P:chromosome condensation"/>
    <property type="evidence" value="ECO:0007669"/>
    <property type="project" value="TreeGrafter"/>
</dbReference>
<evidence type="ECO:0000256" key="7">
    <source>
        <dbReference type="RuleBase" id="RU003894"/>
    </source>
</evidence>
<dbReference type="InterPro" id="IPR036390">
    <property type="entry name" value="WH_DNA-bd_sf"/>
</dbReference>
<dbReference type="GO" id="GO:0030527">
    <property type="term" value="F:structural constituent of chromatin"/>
    <property type="evidence" value="ECO:0007669"/>
    <property type="project" value="InterPro"/>
</dbReference>
<organism evidence="10 11">
    <name type="scientific">Angiostrongylus cantonensis</name>
    <name type="common">Rat lungworm</name>
    <dbReference type="NCBI Taxonomy" id="6313"/>
    <lineage>
        <taxon>Eukaryota</taxon>
        <taxon>Metazoa</taxon>
        <taxon>Ecdysozoa</taxon>
        <taxon>Nematoda</taxon>
        <taxon>Chromadorea</taxon>
        <taxon>Rhabditida</taxon>
        <taxon>Rhabditina</taxon>
        <taxon>Rhabditomorpha</taxon>
        <taxon>Strongyloidea</taxon>
        <taxon>Metastrongylidae</taxon>
        <taxon>Angiostrongylus</taxon>
    </lineage>
</organism>
<evidence type="ECO:0000256" key="4">
    <source>
        <dbReference type="ARBA" id="ARBA00022990"/>
    </source>
</evidence>
<evidence type="ECO:0000259" key="9">
    <source>
        <dbReference type="PROSITE" id="PS51504"/>
    </source>
</evidence>
<sequence length="283" mass="30211">MSAVVVGSSTVVPKASKPKRAKKAQSHPSYSGVIGRAVSELKQKSSLSRAAILKFTLSHYKLGDKEAKNHHWVDATGGAEGEPRLVDKPQRTPAASSFSALLIVMSGVVVGSPTRIPEASTPKEAKKASSHPAYSVMIRKAVSELEEKSGSSKAAILKFIQSHFKLGANITRINFHLRVALNKAVVKGELKQVKGIGASGRFKLGKKKSISAAKKRADKKLTAKKHKSSKATSKKPKSEKKAKSTKTVKALKAKTGKKPISKAVMPKASKSKVKGSKTKKFQA</sequence>
<keyword evidence="10" id="KW-1185">Reference proteome</keyword>
<dbReference type="CDD" id="cd00073">
    <property type="entry name" value="H15"/>
    <property type="match status" value="1"/>
</dbReference>
<evidence type="ECO:0000256" key="2">
    <source>
        <dbReference type="ARBA" id="ARBA00004286"/>
    </source>
</evidence>
<protein>
    <submittedName>
        <fullName evidence="11">H15 domain-containing protein</fullName>
    </submittedName>
</protein>
<reference evidence="11" key="2">
    <citation type="submission" date="2017-02" db="UniProtKB">
        <authorList>
            <consortium name="WormBaseParasite"/>
        </authorList>
    </citation>
    <scope>IDENTIFICATION</scope>
</reference>
<dbReference type="GO" id="GO:0000786">
    <property type="term" value="C:nucleosome"/>
    <property type="evidence" value="ECO:0007669"/>
    <property type="project" value="InterPro"/>
</dbReference>
<evidence type="ECO:0000313" key="11">
    <source>
        <dbReference type="WBParaSite" id="ACAC_0001417301-mRNA-1"/>
    </source>
</evidence>
<dbReference type="GO" id="GO:0005634">
    <property type="term" value="C:nucleus"/>
    <property type="evidence" value="ECO:0007669"/>
    <property type="project" value="UniProtKB-SubCell"/>
</dbReference>
<dbReference type="InterPro" id="IPR005819">
    <property type="entry name" value="H1/H5"/>
</dbReference>
<accession>A0A0K0DQY4</accession>
<dbReference type="Pfam" id="PF00538">
    <property type="entry name" value="Linker_histone"/>
    <property type="match status" value="2"/>
</dbReference>
<evidence type="ECO:0000256" key="5">
    <source>
        <dbReference type="ARBA" id="ARBA00023125"/>
    </source>
</evidence>
<comment type="subcellular location">
    <subcellularLocation>
        <location evidence="2">Chromosome</location>
    </subcellularLocation>
    <subcellularLocation>
        <location evidence="1 7">Nucleus</location>
    </subcellularLocation>
</comment>
<keyword evidence="6 7" id="KW-0539">Nucleus</keyword>
<evidence type="ECO:0000256" key="8">
    <source>
        <dbReference type="SAM" id="MobiDB-lite"/>
    </source>
</evidence>
<dbReference type="GO" id="GO:0003690">
    <property type="term" value="F:double-stranded DNA binding"/>
    <property type="evidence" value="ECO:0007669"/>
    <property type="project" value="TreeGrafter"/>
</dbReference>
<feature type="compositionally biased region" description="Basic residues" evidence="8">
    <location>
        <begin position="207"/>
        <end position="260"/>
    </location>
</feature>
<feature type="region of interest" description="Disordered" evidence="8">
    <location>
        <begin position="207"/>
        <end position="283"/>
    </location>
</feature>
<evidence type="ECO:0000313" key="10">
    <source>
        <dbReference type="Proteomes" id="UP000035642"/>
    </source>
</evidence>
<dbReference type="GO" id="GO:0031492">
    <property type="term" value="F:nucleosomal DNA binding"/>
    <property type="evidence" value="ECO:0007669"/>
    <property type="project" value="TreeGrafter"/>
</dbReference>
<dbReference type="PANTHER" id="PTHR11467:SF36">
    <property type="entry name" value="HISTONE 24-RELATED"/>
    <property type="match status" value="1"/>
</dbReference>